<name>R7S3A0_PUNST</name>
<dbReference type="PROSITE" id="PS51387">
    <property type="entry name" value="FAD_PCMH"/>
    <property type="match status" value="1"/>
</dbReference>
<dbReference type="InterPro" id="IPR016169">
    <property type="entry name" value="FAD-bd_PCMH_sub2"/>
</dbReference>
<dbReference type="SUPFAM" id="SSF56176">
    <property type="entry name" value="FAD-binding/transporter-associated domain-like"/>
    <property type="match status" value="1"/>
</dbReference>
<comment type="cofactor">
    <cofactor evidence="1">
        <name>FAD</name>
        <dbReference type="ChEBI" id="CHEBI:57692"/>
    </cofactor>
</comment>
<dbReference type="GO" id="GO:0016491">
    <property type="term" value="F:oxidoreductase activity"/>
    <property type="evidence" value="ECO:0007669"/>
    <property type="project" value="UniProtKB-KW"/>
</dbReference>
<keyword evidence="3" id="KW-0285">Flavoprotein</keyword>
<sequence>MRAVTLSLALSLVGLAAGSHQAPPRCRCTPKEPCWPSASEQAAFSASLSHPLLTVRPIGYPCHLPHYDAAECANVLANYQNGTWRANQPGASEYVNAEELGFGAQSCLPEAPLITPCDQGNVPVLGVNASTASDVQKTVNFAAHHNLKLIIKNSGCVYVSSLMGNGSLLLWTHNMQSIEFSESYVPLNAPRGTLGVPAVTIGAGVPWGKLYDAVSTQNHTIIGGFAAGGTVGAGGGWWQGAGHSALSPYYGLGVDNVLGFELVTANGTLIYVSPYVHQDLYWALRGGGGPSFGIVTSTTYKLHPEQTITASYFEAYTVTSDAFEKVFEVFHNAQGPLADAGWTGFYPWTPNYFAWTYINLNITDVDQAANSITPLINKIAQIPGVSVKTNQTVGYARFHDWYAQNFKNGSPNAIGYNYTAGDVVAVNGYTASRLLPTALFTDDPAHQTNLSAITSFCASLPLGGRGFLVGGGAVAQHPVSSAAVHPAWRSSLINLSVGVGYLDGTPPPLAQEAAETAQAYNDQLVSLTPASGTYLNEIGYWEGDFTGAFWGENYPRLVELKKAWDPTDLFMTVLAIGAENWDDTVTCRK</sequence>
<dbReference type="KEGG" id="psq:PUNSTDRAFT_108049"/>
<evidence type="ECO:0000256" key="3">
    <source>
        <dbReference type="ARBA" id="ARBA00022630"/>
    </source>
</evidence>
<accession>R7S3A0</accession>
<dbReference type="Pfam" id="PF01565">
    <property type="entry name" value="FAD_binding_4"/>
    <property type="match status" value="1"/>
</dbReference>
<dbReference type="Gene3D" id="3.30.465.10">
    <property type="match status" value="1"/>
</dbReference>
<reference evidence="9" key="1">
    <citation type="journal article" date="2012" name="Science">
        <title>The Paleozoic origin of enzymatic lignin decomposition reconstructed from 31 fungal genomes.</title>
        <authorList>
            <person name="Floudas D."/>
            <person name="Binder M."/>
            <person name="Riley R."/>
            <person name="Barry K."/>
            <person name="Blanchette R.A."/>
            <person name="Henrissat B."/>
            <person name="Martinez A.T."/>
            <person name="Otillar R."/>
            <person name="Spatafora J.W."/>
            <person name="Yadav J.S."/>
            <person name="Aerts A."/>
            <person name="Benoit I."/>
            <person name="Boyd A."/>
            <person name="Carlson A."/>
            <person name="Copeland A."/>
            <person name="Coutinho P.M."/>
            <person name="de Vries R.P."/>
            <person name="Ferreira P."/>
            <person name="Findley K."/>
            <person name="Foster B."/>
            <person name="Gaskell J."/>
            <person name="Glotzer D."/>
            <person name="Gorecki P."/>
            <person name="Heitman J."/>
            <person name="Hesse C."/>
            <person name="Hori C."/>
            <person name="Igarashi K."/>
            <person name="Jurgens J.A."/>
            <person name="Kallen N."/>
            <person name="Kersten P."/>
            <person name="Kohler A."/>
            <person name="Kuees U."/>
            <person name="Kumar T.K.A."/>
            <person name="Kuo A."/>
            <person name="LaButti K."/>
            <person name="Larrondo L.F."/>
            <person name="Lindquist E."/>
            <person name="Ling A."/>
            <person name="Lombard V."/>
            <person name="Lucas S."/>
            <person name="Lundell T."/>
            <person name="Martin R."/>
            <person name="McLaughlin D.J."/>
            <person name="Morgenstern I."/>
            <person name="Morin E."/>
            <person name="Murat C."/>
            <person name="Nagy L.G."/>
            <person name="Nolan M."/>
            <person name="Ohm R.A."/>
            <person name="Patyshakuliyeva A."/>
            <person name="Rokas A."/>
            <person name="Ruiz-Duenas F.J."/>
            <person name="Sabat G."/>
            <person name="Salamov A."/>
            <person name="Samejima M."/>
            <person name="Schmutz J."/>
            <person name="Slot J.C."/>
            <person name="St John F."/>
            <person name="Stenlid J."/>
            <person name="Sun H."/>
            <person name="Sun S."/>
            <person name="Syed K."/>
            <person name="Tsang A."/>
            <person name="Wiebenga A."/>
            <person name="Young D."/>
            <person name="Pisabarro A."/>
            <person name="Eastwood D.C."/>
            <person name="Martin F."/>
            <person name="Cullen D."/>
            <person name="Grigoriev I.V."/>
            <person name="Hibbett D.S."/>
        </authorList>
    </citation>
    <scope>NUCLEOTIDE SEQUENCE [LARGE SCALE GENOMIC DNA]</scope>
    <source>
        <strain evidence="9">HHB-11173 SS5</strain>
    </source>
</reference>
<dbReference type="Pfam" id="PF08031">
    <property type="entry name" value="BBE"/>
    <property type="match status" value="1"/>
</dbReference>
<organism evidence="8 9">
    <name type="scientific">Punctularia strigosozonata (strain HHB-11173)</name>
    <name type="common">White-rot fungus</name>
    <dbReference type="NCBI Taxonomy" id="741275"/>
    <lineage>
        <taxon>Eukaryota</taxon>
        <taxon>Fungi</taxon>
        <taxon>Dikarya</taxon>
        <taxon>Basidiomycota</taxon>
        <taxon>Agaricomycotina</taxon>
        <taxon>Agaricomycetes</taxon>
        <taxon>Corticiales</taxon>
        <taxon>Punctulariaceae</taxon>
        <taxon>Punctularia</taxon>
    </lineage>
</organism>
<evidence type="ECO:0000256" key="5">
    <source>
        <dbReference type="ARBA" id="ARBA00023002"/>
    </source>
</evidence>
<gene>
    <name evidence="8" type="ORF">PUNSTDRAFT_108049</name>
</gene>
<dbReference type="HOGENOM" id="CLU_018354_4_4_1"/>
<protein>
    <submittedName>
        <fullName evidence="8">FAD-binding domain-containing protein</fullName>
    </submittedName>
</protein>
<keyword evidence="9" id="KW-1185">Reference proteome</keyword>
<dbReference type="InterPro" id="IPR036318">
    <property type="entry name" value="FAD-bd_PCMH-like_sf"/>
</dbReference>
<evidence type="ECO:0000256" key="1">
    <source>
        <dbReference type="ARBA" id="ARBA00001974"/>
    </source>
</evidence>
<evidence type="ECO:0000256" key="2">
    <source>
        <dbReference type="ARBA" id="ARBA00005466"/>
    </source>
</evidence>
<dbReference type="InterPro" id="IPR006094">
    <property type="entry name" value="Oxid_FAD_bind_N"/>
</dbReference>
<dbReference type="OrthoDB" id="9983560at2759"/>
<comment type="similarity">
    <text evidence="2">Belongs to the oxygen-dependent FAD-linked oxidoreductase family.</text>
</comment>
<dbReference type="EMBL" id="JH687553">
    <property type="protein sequence ID" value="EIN04698.1"/>
    <property type="molecule type" value="Genomic_DNA"/>
</dbReference>
<evidence type="ECO:0000256" key="4">
    <source>
        <dbReference type="ARBA" id="ARBA00022827"/>
    </source>
</evidence>
<dbReference type="GO" id="GO:0071949">
    <property type="term" value="F:FAD binding"/>
    <property type="evidence" value="ECO:0007669"/>
    <property type="project" value="InterPro"/>
</dbReference>
<evidence type="ECO:0000259" key="7">
    <source>
        <dbReference type="PROSITE" id="PS51387"/>
    </source>
</evidence>
<proteinExistence type="inferred from homology"/>
<dbReference type="OMA" id="GWAGFWP"/>
<evidence type="ECO:0000256" key="6">
    <source>
        <dbReference type="SAM" id="SignalP"/>
    </source>
</evidence>
<dbReference type="InterPro" id="IPR050416">
    <property type="entry name" value="FAD-linked_Oxidoreductase"/>
</dbReference>
<keyword evidence="4" id="KW-0274">FAD</keyword>
<keyword evidence="6" id="KW-0732">Signal</keyword>
<dbReference type="PANTHER" id="PTHR42973:SF39">
    <property type="entry name" value="FAD-BINDING PCMH-TYPE DOMAIN-CONTAINING PROTEIN"/>
    <property type="match status" value="1"/>
</dbReference>
<feature type="chain" id="PRO_5004443739" evidence="6">
    <location>
        <begin position="19"/>
        <end position="589"/>
    </location>
</feature>
<dbReference type="RefSeq" id="XP_007388091.1">
    <property type="nucleotide sequence ID" value="XM_007388029.1"/>
</dbReference>
<evidence type="ECO:0000313" key="9">
    <source>
        <dbReference type="Proteomes" id="UP000054196"/>
    </source>
</evidence>
<feature type="domain" description="FAD-binding PCMH-type" evidence="7">
    <location>
        <begin position="119"/>
        <end position="305"/>
    </location>
</feature>
<dbReference type="Proteomes" id="UP000054196">
    <property type="component" value="Unassembled WGS sequence"/>
</dbReference>
<keyword evidence="5" id="KW-0560">Oxidoreductase</keyword>
<dbReference type="PANTHER" id="PTHR42973">
    <property type="entry name" value="BINDING OXIDOREDUCTASE, PUTATIVE (AFU_ORTHOLOGUE AFUA_1G17690)-RELATED"/>
    <property type="match status" value="1"/>
</dbReference>
<dbReference type="InterPro" id="IPR012951">
    <property type="entry name" value="BBE"/>
</dbReference>
<dbReference type="eggNOG" id="ENOG502QQWK">
    <property type="taxonomic scope" value="Eukaryota"/>
</dbReference>
<feature type="signal peptide" evidence="6">
    <location>
        <begin position="1"/>
        <end position="18"/>
    </location>
</feature>
<dbReference type="InterPro" id="IPR016166">
    <property type="entry name" value="FAD-bd_PCMH"/>
</dbReference>
<evidence type="ECO:0000313" key="8">
    <source>
        <dbReference type="EMBL" id="EIN04698.1"/>
    </source>
</evidence>
<dbReference type="GeneID" id="18876133"/>
<dbReference type="AlphaFoldDB" id="R7S3A0"/>